<organism evidence="3 4">
    <name type="scientific">Vulcanisaeta souniana JCM 11219</name>
    <dbReference type="NCBI Taxonomy" id="1293586"/>
    <lineage>
        <taxon>Archaea</taxon>
        <taxon>Thermoproteota</taxon>
        <taxon>Thermoprotei</taxon>
        <taxon>Thermoproteales</taxon>
        <taxon>Thermoproteaceae</taxon>
        <taxon>Vulcanisaeta</taxon>
    </lineage>
</organism>
<feature type="coiled-coil region" evidence="1">
    <location>
        <begin position="119"/>
        <end position="146"/>
    </location>
</feature>
<reference evidence="2" key="4">
    <citation type="journal article" date="2023" name="Microbiol. Resour. Announc.">
        <title>Complete Genome Sequence of Vulcanisaeta souniana Strain IC-059, a Hyperthermophilic Archaeon Isolated from Hot Spring Water in Japan.</title>
        <authorList>
            <person name="Kato S."/>
            <person name="Itoh T."/>
            <person name="Wu L."/>
            <person name="Ma J."/>
            <person name="Ohkuma M."/>
        </authorList>
    </citation>
    <scope>NUCLEOTIDE SEQUENCE</scope>
    <source>
        <strain evidence="2">JCM 11219</strain>
    </source>
</reference>
<reference evidence="3" key="1">
    <citation type="journal article" date="2014" name="Int. J. Syst. Evol. Microbiol.">
        <title>Complete genome sequence of Corynebacterium casei LMG S-19264T (=DSM 44701T), isolated from a smear-ripened cheese.</title>
        <authorList>
            <consortium name="US DOE Joint Genome Institute (JGI-PGF)"/>
            <person name="Walter F."/>
            <person name="Albersmeier A."/>
            <person name="Kalinowski J."/>
            <person name="Ruckert C."/>
        </authorList>
    </citation>
    <scope>NUCLEOTIDE SEQUENCE</scope>
    <source>
        <strain evidence="3">JCM 11219</strain>
    </source>
</reference>
<evidence type="ECO:0000313" key="2">
    <source>
        <dbReference type="EMBL" id="BDR92049.1"/>
    </source>
</evidence>
<gene>
    <name evidence="3" type="ORF">GCM10007112_01650</name>
    <name evidence="2" type="ORF">Vsou_11420</name>
</gene>
<sequence>MVDEVIEARDYVAQLINKGWFRHAVGERGIRRIITLLRFIDLNYRRCSANLDLDLLINLLDDYYNTEGRIRYFVRELMRVQGYDNVARQLINAYPVLPPDLREFLDKVAKSLPSDATPGALVEQAINELMKELESFRERLISIVNAARSQCPKAYNQTS</sequence>
<evidence type="ECO:0000256" key="1">
    <source>
        <dbReference type="SAM" id="Coils"/>
    </source>
</evidence>
<evidence type="ECO:0000313" key="4">
    <source>
        <dbReference type="Proteomes" id="UP000657075"/>
    </source>
</evidence>
<reference evidence="3" key="2">
    <citation type="submission" date="2020-09" db="EMBL/GenBank/DDBJ databases">
        <authorList>
            <person name="Sun Q."/>
            <person name="Ohkuma M."/>
        </authorList>
    </citation>
    <scope>NUCLEOTIDE SEQUENCE</scope>
    <source>
        <strain evidence="3">JCM 11219</strain>
    </source>
</reference>
<dbReference type="EMBL" id="AP026830">
    <property type="protein sequence ID" value="BDR92049.1"/>
    <property type="molecule type" value="Genomic_DNA"/>
</dbReference>
<dbReference type="AlphaFoldDB" id="A0A830E3Z9"/>
<proteinExistence type="predicted"/>
<keyword evidence="1" id="KW-0175">Coiled coil</keyword>
<name>A0A830E3Z9_9CREN</name>
<protein>
    <submittedName>
        <fullName evidence="3">Uncharacterized protein</fullName>
    </submittedName>
</protein>
<evidence type="ECO:0000313" key="5">
    <source>
        <dbReference type="Proteomes" id="UP001060771"/>
    </source>
</evidence>
<dbReference type="EMBL" id="BMNM01000001">
    <property type="protein sequence ID" value="GGI68291.1"/>
    <property type="molecule type" value="Genomic_DNA"/>
</dbReference>
<keyword evidence="5" id="KW-1185">Reference proteome</keyword>
<dbReference type="OrthoDB" id="26258at2157"/>
<evidence type="ECO:0000313" key="3">
    <source>
        <dbReference type="EMBL" id="GGI68291.1"/>
    </source>
</evidence>
<dbReference type="Proteomes" id="UP001060771">
    <property type="component" value="Chromosome"/>
</dbReference>
<dbReference type="RefSeq" id="WP_188602296.1">
    <property type="nucleotide sequence ID" value="NZ_AP026830.1"/>
</dbReference>
<accession>A0A830E3Z9</accession>
<dbReference type="Proteomes" id="UP000657075">
    <property type="component" value="Unassembled WGS sequence"/>
</dbReference>
<reference evidence="5" key="3">
    <citation type="submission" date="2022-09" db="EMBL/GenBank/DDBJ databases">
        <title>Complete genome sequence of Vulcanisaeta souniana.</title>
        <authorList>
            <person name="Kato S."/>
            <person name="Itoh T."/>
            <person name="Ohkuma M."/>
        </authorList>
    </citation>
    <scope>NUCLEOTIDE SEQUENCE [LARGE SCALE GENOMIC DNA]</scope>
    <source>
        <strain evidence="5">JCM 11219</strain>
    </source>
</reference>
<dbReference type="GeneID" id="76206688"/>